<dbReference type="PANTHER" id="PTHR30632:SF0">
    <property type="entry name" value="SULFATE-BINDING PROTEIN"/>
    <property type="match status" value="1"/>
</dbReference>
<reference evidence="6" key="1">
    <citation type="submission" date="2016-10" db="EMBL/GenBank/DDBJ databases">
        <authorList>
            <person name="Varghese N."/>
            <person name="Submissions S."/>
        </authorList>
    </citation>
    <scope>NUCLEOTIDE SEQUENCE [LARGE SCALE GENOMIC DNA]</scope>
    <source>
        <strain evidence="6">DSM 16995</strain>
    </source>
</reference>
<name>A0A1G9BD50_9BACT</name>
<keyword evidence="3 4" id="KW-0732">Signal</keyword>
<keyword evidence="2" id="KW-0479">Metal-binding</keyword>
<evidence type="ECO:0000256" key="1">
    <source>
        <dbReference type="ARBA" id="ARBA00009175"/>
    </source>
</evidence>
<keyword evidence="6" id="KW-1185">Reference proteome</keyword>
<dbReference type="EMBL" id="FNGA01000001">
    <property type="protein sequence ID" value="SDK36994.1"/>
    <property type="molecule type" value="Genomic_DNA"/>
</dbReference>
<dbReference type="GO" id="GO:0046872">
    <property type="term" value="F:metal ion binding"/>
    <property type="evidence" value="ECO:0007669"/>
    <property type="project" value="UniProtKB-KW"/>
</dbReference>
<feature type="signal peptide" evidence="4">
    <location>
        <begin position="1"/>
        <end position="22"/>
    </location>
</feature>
<dbReference type="GO" id="GO:0015689">
    <property type="term" value="P:molybdate ion transport"/>
    <property type="evidence" value="ECO:0007669"/>
    <property type="project" value="InterPro"/>
</dbReference>
<dbReference type="OrthoDB" id="9785015at2"/>
<feature type="chain" id="PRO_5011747318" evidence="4">
    <location>
        <begin position="23"/>
        <end position="240"/>
    </location>
</feature>
<proteinExistence type="inferred from homology"/>
<protein>
    <submittedName>
        <fullName evidence="5">Molybdate transport system substrate-binding protein</fullName>
    </submittedName>
</protein>
<dbReference type="RefSeq" id="WP_092157434.1">
    <property type="nucleotide sequence ID" value="NZ_FNGA01000001.1"/>
</dbReference>
<evidence type="ECO:0000313" key="6">
    <source>
        <dbReference type="Proteomes" id="UP000199053"/>
    </source>
</evidence>
<gene>
    <name evidence="5" type="ORF">SAMN05660337_0240</name>
</gene>
<organism evidence="5 6">
    <name type="scientific">Maridesulfovibrio ferrireducens</name>
    <dbReference type="NCBI Taxonomy" id="246191"/>
    <lineage>
        <taxon>Bacteria</taxon>
        <taxon>Pseudomonadati</taxon>
        <taxon>Thermodesulfobacteriota</taxon>
        <taxon>Desulfovibrionia</taxon>
        <taxon>Desulfovibrionales</taxon>
        <taxon>Desulfovibrionaceae</taxon>
        <taxon>Maridesulfovibrio</taxon>
    </lineage>
</organism>
<dbReference type="SUPFAM" id="SSF53850">
    <property type="entry name" value="Periplasmic binding protein-like II"/>
    <property type="match status" value="1"/>
</dbReference>
<dbReference type="InterPro" id="IPR005950">
    <property type="entry name" value="ModA"/>
</dbReference>
<dbReference type="InterPro" id="IPR050682">
    <property type="entry name" value="ModA/WtpA"/>
</dbReference>
<evidence type="ECO:0000313" key="5">
    <source>
        <dbReference type="EMBL" id="SDK36994.1"/>
    </source>
</evidence>
<dbReference type="NCBIfam" id="TIGR01256">
    <property type="entry name" value="modA"/>
    <property type="match status" value="1"/>
</dbReference>
<evidence type="ECO:0000256" key="4">
    <source>
        <dbReference type="SAM" id="SignalP"/>
    </source>
</evidence>
<dbReference type="STRING" id="246191.SAMN05660337_0240"/>
<dbReference type="Gene3D" id="3.40.190.10">
    <property type="entry name" value="Periplasmic binding protein-like II"/>
    <property type="match status" value="2"/>
</dbReference>
<evidence type="ECO:0000256" key="2">
    <source>
        <dbReference type="ARBA" id="ARBA00022723"/>
    </source>
</evidence>
<dbReference type="Pfam" id="PF13531">
    <property type="entry name" value="SBP_bac_11"/>
    <property type="match status" value="1"/>
</dbReference>
<comment type="similarity">
    <text evidence="1">Belongs to the bacterial solute-binding protein ModA family.</text>
</comment>
<dbReference type="GO" id="GO:0030973">
    <property type="term" value="F:molybdate ion binding"/>
    <property type="evidence" value="ECO:0007669"/>
    <property type="project" value="TreeGrafter"/>
</dbReference>
<dbReference type="PANTHER" id="PTHR30632">
    <property type="entry name" value="MOLYBDATE-BINDING PERIPLASMIC PROTEIN"/>
    <property type="match status" value="1"/>
</dbReference>
<evidence type="ECO:0000256" key="3">
    <source>
        <dbReference type="ARBA" id="ARBA00022729"/>
    </source>
</evidence>
<sequence length="240" mass="26056">MRINKLFLILLLILCVPAAAQAKIVIASGAGYRSLVDDLTASYIKDTGDQVERIYGNMSRVTAQARISGAVDMVIGDLDFLEKAQLDFKTTEKIGNGKLVVIFPKGSAFHGEADLLGSKVTRIALPDTKRAIYGKAALQYMRNKGIYDKIEPKLLIVATVPQAASYVIAGEVDYALINITHARKIAKSIGGFTLLDEGAYSPISIVISQLKSSTNQKECDSFLKFLKTDKAQKITVSHGM</sequence>
<accession>A0A1G9BD50</accession>
<dbReference type="AlphaFoldDB" id="A0A1G9BD50"/>
<dbReference type="Proteomes" id="UP000199053">
    <property type="component" value="Unassembled WGS sequence"/>
</dbReference>